<dbReference type="AlphaFoldDB" id="A0A6H1ZRD4"/>
<evidence type="ECO:0000313" key="1">
    <source>
        <dbReference type="EMBL" id="QJA49867.1"/>
    </source>
</evidence>
<gene>
    <name evidence="1" type="ORF">TM448A01521_0002</name>
</gene>
<protein>
    <submittedName>
        <fullName evidence="1">Putative restriction alleviation protein</fullName>
    </submittedName>
</protein>
<dbReference type="EMBL" id="MT144160">
    <property type="protein sequence ID" value="QJA49867.1"/>
    <property type="molecule type" value="Genomic_DNA"/>
</dbReference>
<reference evidence="1" key="1">
    <citation type="submission" date="2020-03" db="EMBL/GenBank/DDBJ databases">
        <title>The deep terrestrial virosphere.</title>
        <authorList>
            <person name="Holmfeldt K."/>
            <person name="Nilsson E."/>
            <person name="Simone D."/>
            <person name="Lopez-Fernandez M."/>
            <person name="Wu X."/>
            <person name="de Brujin I."/>
            <person name="Lundin D."/>
            <person name="Andersson A."/>
            <person name="Bertilsson S."/>
            <person name="Dopson M."/>
        </authorList>
    </citation>
    <scope>NUCLEOTIDE SEQUENCE</scope>
    <source>
        <strain evidence="1">TM448A01521</strain>
    </source>
</reference>
<organism evidence="1">
    <name type="scientific">viral metagenome</name>
    <dbReference type="NCBI Taxonomy" id="1070528"/>
    <lineage>
        <taxon>unclassified sequences</taxon>
        <taxon>metagenomes</taxon>
        <taxon>organismal metagenomes</taxon>
    </lineage>
</organism>
<accession>A0A6H1ZRD4</accession>
<name>A0A6H1ZRD4_9ZZZZ</name>
<proteinExistence type="predicted"/>
<sequence>MKKEGGNNKMNEGLKPCPFCKIDGQIISFDEEETWLPYYISCQDDFHSVFIYGSTKEEVINIWNMRKE</sequence>